<reference evidence="5" key="1">
    <citation type="journal article" date="2015" name="Nature">
        <title>Complex archaea that bridge the gap between prokaryotes and eukaryotes.</title>
        <authorList>
            <person name="Spang A."/>
            <person name="Saw J.H."/>
            <person name="Jorgensen S.L."/>
            <person name="Zaremba-Niedzwiedzka K."/>
            <person name="Martijn J."/>
            <person name="Lind A.E."/>
            <person name="van Eijk R."/>
            <person name="Schleper C."/>
            <person name="Guy L."/>
            <person name="Ettema T.J."/>
        </authorList>
    </citation>
    <scope>NUCLEOTIDE SEQUENCE</scope>
</reference>
<dbReference type="CDD" id="cd01398">
    <property type="entry name" value="RPI_A"/>
    <property type="match status" value="1"/>
</dbReference>
<dbReference type="Pfam" id="PF06026">
    <property type="entry name" value="Rib_5-P_isom_A"/>
    <property type="match status" value="1"/>
</dbReference>
<dbReference type="PANTHER" id="PTHR11934:SF0">
    <property type="entry name" value="RIBOSE-5-PHOSPHATE ISOMERASE"/>
    <property type="match status" value="1"/>
</dbReference>
<evidence type="ECO:0000256" key="2">
    <source>
        <dbReference type="ARBA" id="ARBA00011959"/>
    </source>
</evidence>
<protein>
    <recommendedName>
        <fullName evidence="2">ribose-5-phosphate isomerase</fullName>
        <ecNumber evidence="2">5.3.1.6</ecNumber>
    </recommendedName>
    <alternativeName>
        <fullName evidence="4">Phosphoriboisomerase</fullName>
    </alternativeName>
</protein>
<accession>A0A0F9K5R5</accession>
<dbReference type="GO" id="GO:0006014">
    <property type="term" value="P:D-ribose metabolic process"/>
    <property type="evidence" value="ECO:0007669"/>
    <property type="project" value="TreeGrafter"/>
</dbReference>
<dbReference type="AlphaFoldDB" id="A0A0F9K5R5"/>
<dbReference type="EMBL" id="LAZR01009898">
    <property type="protein sequence ID" value="KKM70006.1"/>
    <property type="molecule type" value="Genomic_DNA"/>
</dbReference>
<comment type="caution">
    <text evidence="5">The sequence shown here is derived from an EMBL/GenBank/DDBJ whole genome shotgun (WGS) entry which is preliminary data.</text>
</comment>
<dbReference type="PANTHER" id="PTHR11934">
    <property type="entry name" value="RIBOSE-5-PHOSPHATE ISOMERASE"/>
    <property type="match status" value="1"/>
</dbReference>
<dbReference type="HAMAP" id="MF_00170">
    <property type="entry name" value="Rib_5P_isom_A"/>
    <property type="match status" value="1"/>
</dbReference>
<gene>
    <name evidence="5" type="ORF">LCGC14_1445080</name>
</gene>
<organism evidence="5">
    <name type="scientific">marine sediment metagenome</name>
    <dbReference type="NCBI Taxonomy" id="412755"/>
    <lineage>
        <taxon>unclassified sequences</taxon>
        <taxon>metagenomes</taxon>
        <taxon>ecological metagenomes</taxon>
    </lineage>
</organism>
<dbReference type="GO" id="GO:0005829">
    <property type="term" value="C:cytosol"/>
    <property type="evidence" value="ECO:0007669"/>
    <property type="project" value="TreeGrafter"/>
</dbReference>
<evidence type="ECO:0000313" key="5">
    <source>
        <dbReference type="EMBL" id="KKM70006.1"/>
    </source>
</evidence>
<dbReference type="NCBIfam" id="TIGR00021">
    <property type="entry name" value="rpiA"/>
    <property type="match status" value="1"/>
</dbReference>
<dbReference type="SUPFAM" id="SSF100950">
    <property type="entry name" value="NagB/RpiA/CoA transferase-like"/>
    <property type="match status" value="1"/>
</dbReference>
<dbReference type="FunFam" id="3.40.50.1360:FF:000001">
    <property type="entry name" value="Ribose-5-phosphate isomerase A"/>
    <property type="match status" value="1"/>
</dbReference>
<dbReference type="GO" id="GO:0009052">
    <property type="term" value="P:pentose-phosphate shunt, non-oxidative branch"/>
    <property type="evidence" value="ECO:0007669"/>
    <property type="project" value="InterPro"/>
</dbReference>
<dbReference type="InterPro" id="IPR020672">
    <property type="entry name" value="Ribose5P_isomerase_typA_subgr"/>
</dbReference>
<evidence type="ECO:0000256" key="3">
    <source>
        <dbReference type="ARBA" id="ARBA00023235"/>
    </source>
</evidence>
<dbReference type="GO" id="GO:0004751">
    <property type="term" value="F:ribose-5-phosphate isomerase activity"/>
    <property type="evidence" value="ECO:0007669"/>
    <property type="project" value="UniProtKB-EC"/>
</dbReference>
<dbReference type="InterPro" id="IPR004788">
    <property type="entry name" value="Ribose5P_isomerase_type_A"/>
</dbReference>
<keyword evidence="3" id="KW-0413">Isomerase</keyword>
<dbReference type="InterPro" id="IPR037171">
    <property type="entry name" value="NagB/RpiA_transferase-like"/>
</dbReference>
<dbReference type="SUPFAM" id="SSF75445">
    <property type="entry name" value="D-ribose-5-phosphate isomerase (RpiA), lid domain"/>
    <property type="match status" value="1"/>
</dbReference>
<proteinExistence type="inferred from homology"/>
<dbReference type="NCBIfam" id="NF001924">
    <property type="entry name" value="PRK00702.1"/>
    <property type="match status" value="1"/>
</dbReference>
<dbReference type="EC" id="5.3.1.6" evidence="2"/>
<sequence length="226" mass="24349">MTLNPKQRVAIHAANLVEKDMIVGLGTGSTANFFIEAIAKRNKAEKLNIRVVSSSIISASIAKEAGLNVIALSDIDNLDIYVDGADEVASDLTLLKGRGQDLVKEKLLASAADQFFVLVDETKLVENIGQNFSIPVEVIPEAWQLVLAQLKLHGGHGQLRLNSSSDNVAFTASGSLVLDMTFGKMESLELTMILDTIPGVIEHGIFSDLATAVFIGTETAVEEHWY</sequence>
<dbReference type="Gene3D" id="3.40.50.1360">
    <property type="match status" value="1"/>
</dbReference>
<evidence type="ECO:0000256" key="4">
    <source>
        <dbReference type="ARBA" id="ARBA00029734"/>
    </source>
</evidence>
<name>A0A0F9K5R5_9ZZZZ</name>
<dbReference type="Gene3D" id="3.30.70.260">
    <property type="match status" value="1"/>
</dbReference>
<evidence type="ECO:0000256" key="1">
    <source>
        <dbReference type="ARBA" id="ARBA00001713"/>
    </source>
</evidence>
<comment type="catalytic activity">
    <reaction evidence="1">
        <text>aldehydo-D-ribose 5-phosphate = D-ribulose 5-phosphate</text>
        <dbReference type="Rhea" id="RHEA:14657"/>
        <dbReference type="ChEBI" id="CHEBI:58121"/>
        <dbReference type="ChEBI" id="CHEBI:58273"/>
        <dbReference type="EC" id="5.3.1.6"/>
    </reaction>
</comment>